<feature type="domain" description="Ig-like" evidence="14">
    <location>
        <begin position="2112"/>
        <end position="2202"/>
    </location>
</feature>
<comment type="similarity">
    <text evidence="2">Belongs to the protein kinase superfamily. CAMK Ser/Thr protein kinase family.</text>
</comment>
<dbReference type="Pfam" id="PF22697">
    <property type="entry name" value="SOS1_NGEF_PH"/>
    <property type="match status" value="1"/>
</dbReference>
<evidence type="ECO:0000256" key="6">
    <source>
        <dbReference type="ARBA" id="ARBA00022741"/>
    </source>
</evidence>
<dbReference type="InterPro" id="IPR011993">
    <property type="entry name" value="PH-like_dom_sf"/>
</dbReference>
<dbReference type="CDD" id="cd00096">
    <property type="entry name" value="Ig"/>
    <property type="match status" value="3"/>
</dbReference>
<feature type="domain" description="Ig-like" evidence="14">
    <location>
        <begin position="3215"/>
        <end position="3301"/>
    </location>
</feature>
<dbReference type="Pfam" id="PF00041">
    <property type="entry name" value="fn3"/>
    <property type="match status" value="3"/>
</dbReference>
<feature type="domain" description="Fibronectin type-III" evidence="15">
    <location>
        <begin position="1156"/>
        <end position="1259"/>
    </location>
</feature>
<accession>A0ABP0F4Y4</accession>
<evidence type="ECO:0000256" key="7">
    <source>
        <dbReference type="ARBA" id="ARBA00022840"/>
    </source>
</evidence>
<dbReference type="InterPro" id="IPR017441">
    <property type="entry name" value="Protein_kinase_ATP_BS"/>
</dbReference>
<feature type="domain" description="Fibronectin type-III" evidence="15">
    <location>
        <begin position="4890"/>
        <end position="4988"/>
    </location>
</feature>
<evidence type="ECO:0000256" key="4">
    <source>
        <dbReference type="ARBA" id="ARBA00022553"/>
    </source>
</evidence>
<dbReference type="SUPFAM" id="SSF49265">
    <property type="entry name" value="Fibronectin type III"/>
    <property type="match status" value="3"/>
</dbReference>
<dbReference type="Pfam" id="PF02318">
    <property type="entry name" value="FYVE_2"/>
    <property type="match status" value="1"/>
</dbReference>
<evidence type="ECO:0000256" key="5">
    <source>
        <dbReference type="ARBA" id="ARBA00022737"/>
    </source>
</evidence>
<dbReference type="InterPro" id="IPR052385">
    <property type="entry name" value="Obscurin/Obscurin-like_Reg"/>
</dbReference>
<dbReference type="SMART" id="SM00220">
    <property type="entry name" value="S_TKc"/>
    <property type="match status" value="1"/>
</dbReference>
<keyword evidence="17" id="KW-1185">Reference proteome</keyword>
<feature type="domain" description="Ig-like" evidence="14">
    <location>
        <begin position="3407"/>
        <end position="3504"/>
    </location>
</feature>
<feature type="compositionally biased region" description="Basic residues" evidence="11">
    <location>
        <begin position="739"/>
        <end position="760"/>
    </location>
</feature>
<feature type="compositionally biased region" description="Polar residues" evidence="11">
    <location>
        <begin position="554"/>
        <end position="573"/>
    </location>
</feature>
<dbReference type="PROSITE" id="PS00107">
    <property type="entry name" value="PROTEIN_KINASE_ATP"/>
    <property type="match status" value="1"/>
</dbReference>
<dbReference type="PANTHER" id="PTHR35971:SF5">
    <property type="entry name" value="OBSCURIN LIKE CYTOSKELETAL ADAPTOR 1"/>
    <property type="match status" value="1"/>
</dbReference>
<dbReference type="SUPFAM" id="SSF50729">
    <property type="entry name" value="PH domain-like"/>
    <property type="match status" value="1"/>
</dbReference>
<dbReference type="Gene3D" id="2.30.29.30">
    <property type="entry name" value="Pleckstrin-homology domain (PH domain)/Phosphotyrosine-binding domain (PTB)"/>
    <property type="match status" value="1"/>
</dbReference>
<dbReference type="InterPro" id="IPR000219">
    <property type="entry name" value="DH_dom"/>
</dbReference>
<evidence type="ECO:0000256" key="10">
    <source>
        <dbReference type="PROSITE-ProRule" id="PRU10141"/>
    </source>
</evidence>
<feature type="binding site" evidence="10">
    <location>
        <position position="1323"/>
    </location>
    <ligand>
        <name>ATP</name>
        <dbReference type="ChEBI" id="CHEBI:30616"/>
    </ligand>
</feature>
<keyword evidence="3" id="KW-0963">Cytoplasm</keyword>
<feature type="domain" description="Ig-like" evidence="14">
    <location>
        <begin position="4343"/>
        <end position="4431"/>
    </location>
</feature>
<feature type="domain" description="Ig-like" evidence="14">
    <location>
        <begin position="1060"/>
        <end position="1147"/>
    </location>
</feature>
<feature type="domain" description="Ig-like" evidence="14">
    <location>
        <begin position="3117"/>
        <end position="3206"/>
    </location>
</feature>
<feature type="region of interest" description="Disordered" evidence="11">
    <location>
        <begin position="5767"/>
        <end position="5801"/>
    </location>
</feature>
<feature type="domain" description="Ig-like" evidence="14">
    <location>
        <begin position="4721"/>
        <end position="4779"/>
    </location>
</feature>
<comment type="caution">
    <text evidence="16">The sequence shown here is derived from an EMBL/GenBank/DDBJ whole genome shotgun (WGS) entry which is preliminary data.</text>
</comment>
<dbReference type="PROSITE" id="PS50835">
    <property type="entry name" value="IG_LIKE"/>
    <property type="match status" value="28"/>
</dbReference>
<dbReference type="InterPro" id="IPR013783">
    <property type="entry name" value="Ig-like_fold"/>
</dbReference>
<dbReference type="SUPFAM" id="SSF48726">
    <property type="entry name" value="Immunoglobulin"/>
    <property type="match status" value="33"/>
</dbReference>
<dbReference type="InterPro" id="IPR036116">
    <property type="entry name" value="FN3_sf"/>
</dbReference>
<feature type="domain" description="Ig-like" evidence="14">
    <location>
        <begin position="4612"/>
        <end position="4701"/>
    </location>
</feature>
<evidence type="ECO:0000256" key="8">
    <source>
        <dbReference type="ARBA" id="ARBA00023157"/>
    </source>
</evidence>
<dbReference type="PROSITE" id="PS50853">
    <property type="entry name" value="FN3"/>
    <property type="match status" value="3"/>
</dbReference>
<feature type="domain" description="Ig-like" evidence="14">
    <location>
        <begin position="2912"/>
        <end position="3007"/>
    </location>
</feature>
<dbReference type="InterPro" id="IPR035899">
    <property type="entry name" value="DBL_dom_sf"/>
</dbReference>
<keyword evidence="7 10" id="KW-0067">ATP-binding</keyword>
<feature type="domain" description="Ig-like" evidence="14">
    <location>
        <begin position="3700"/>
        <end position="3784"/>
    </location>
</feature>
<dbReference type="InterPro" id="IPR041282">
    <property type="entry name" value="FYVE_2"/>
</dbReference>
<dbReference type="SUPFAM" id="SSF56112">
    <property type="entry name" value="Protein kinase-like (PK-like)"/>
    <property type="match status" value="1"/>
</dbReference>
<dbReference type="Proteomes" id="UP001642483">
    <property type="component" value="Unassembled WGS sequence"/>
</dbReference>
<feature type="domain" description="Fibronectin type-III" evidence="15">
    <location>
        <begin position="2536"/>
        <end position="2629"/>
    </location>
</feature>
<feature type="domain" description="Ig-like" evidence="14">
    <location>
        <begin position="6816"/>
        <end position="6905"/>
    </location>
</feature>
<dbReference type="EMBL" id="CAWYQH010000002">
    <property type="protein sequence ID" value="CAK8673798.1"/>
    <property type="molecule type" value="Genomic_DNA"/>
</dbReference>
<feature type="domain" description="Protein kinase" evidence="13">
    <location>
        <begin position="1288"/>
        <end position="1543"/>
    </location>
</feature>
<feature type="region of interest" description="Disordered" evidence="11">
    <location>
        <begin position="5250"/>
        <end position="5274"/>
    </location>
</feature>
<keyword evidence="8" id="KW-1015">Disulfide bond</keyword>
<keyword evidence="5" id="KW-0677">Repeat</keyword>
<dbReference type="Gene3D" id="3.30.40.10">
    <property type="entry name" value="Zinc/RING finger domain, C3HC4 (zinc finger)"/>
    <property type="match status" value="1"/>
</dbReference>
<dbReference type="InterPro" id="IPR008271">
    <property type="entry name" value="Ser/Thr_kinase_AS"/>
</dbReference>
<dbReference type="PROSITE" id="PS00108">
    <property type="entry name" value="PROTEIN_KINASE_ST"/>
    <property type="match status" value="1"/>
</dbReference>
<feature type="domain" description="Ig-like" evidence="14">
    <location>
        <begin position="3979"/>
        <end position="4075"/>
    </location>
</feature>
<dbReference type="Gene3D" id="1.20.900.10">
    <property type="entry name" value="Dbl homology (DH) domain"/>
    <property type="match status" value="1"/>
</dbReference>
<dbReference type="CDD" id="cd00063">
    <property type="entry name" value="FN3"/>
    <property type="match status" value="3"/>
</dbReference>
<feature type="domain" description="Ig-like" evidence="14">
    <location>
        <begin position="2001"/>
        <end position="2092"/>
    </location>
</feature>
<evidence type="ECO:0000313" key="16">
    <source>
        <dbReference type="EMBL" id="CAK8673798.1"/>
    </source>
</evidence>
<evidence type="ECO:0000259" key="13">
    <source>
        <dbReference type="PROSITE" id="PS50011"/>
    </source>
</evidence>
<feature type="compositionally biased region" description="Acidic residues" evidence="11">
    <location>
        <begin position="5252"/>
        <end position="5263"/>
    </location>
</feature>
<dbReference type="Pfam" id="PF07679">
    <property type="entry name" value="I-set"/>
    <property type="match status" value="20"/>
</dbReference>
<dbReference type="Gene3D" id="1.10.510.10">
    <property type="entry name" value="Transferase(Phosphotransferase) domain 1"/>
    <property type="match status" value="1"/>
</dbReference>
<feature type="compositionally biased region" description="Polar residues" evidence="11">
    <location>
        <begin position="214"/>
        <end position="229"/>
    </location>
</feature>
<dbReference type="InterPro" id="IPR055251">
    <property type="entry name" value="SOS1_NGEF_PH"/>
</dbReference>
<organism evidence="16 17">
    <name type="scientific">Clavelina lepadiformis</name>
    <name type="common">Light-bulb sea squirt</name>
    <name type="synonym">Ascidia lepadiformis</name>
    <dbReference type="NCBI Taxonomy" id="159417"/>
    <lineage>
        <taxon>Eukaryota</taxon>
        <taxon>Metazoa</taxon>
        <taxon>Chordata</taxon>
        <taxon>Tunicata</taxon>
        <taxon>Ascidiacea</taxon>
        <taxon>Aplousobranchia</taxon>
        <taxon>Clavelinidae</taxon>
        <taxon>Clavelina</taxon>
    </lineage>
</organism>
<dbReference type="Pfam" id="PF13895">
    <property type="entry name" value="Ig_2"/>
    <property type="match status" value="1"/>
</dbReference>
<feature type="domain" description="Ig-like" evidence="14">
    <location>
        <begin position="4524"/>
        <end position="4608"/>
    </location>
</feature>
<feature type="region of interest" description="Disordered" evidence="11">
    <location>
        <begin position="311"/>
        <end position="380"/>
    </location>
</feature>
<feature type="compositionally biased region" description="Polar residues" evidence="11">
    <location>
        <begin position="311"/>
        <end position="322"/>
    </location>
</feature>
<evidence type="ECO:0000313" key="17">
    <source>
        <dbReference type="Proteomes" id="UP001642483"/>
    </source>
</evidence>
<comment type="subcellular location">
    <subcellularLocation>
        <location evidence="1">Cytoplasm</location>
    </subcellularLocation>
</comment>
<dbReference type="PANTHER" id="PTHR35971">
    <property type="entry name" value="SI:DKEY-31G6.6"/>
    <property type="match status" value="1"/>
</dbReference>
<evidence type="ECO:0000259" key="15">
    <source>
        <dbReference type="PROSITE" id="PS50853"/>
    </source>
</evidence>
<feature type="compositionally biased region" description="Basic and acidic residues" evidence="11">
    <location>
        <begin position="323"/>
        <end position="341"/>
    </location>
</feature>
<feature type="domain" description="Ig-like" evidence="14">
    <location>
        <begin position="1898"/>
        <end position="1986"/>
    </location>
</feature>
<feature type="domain" description="Ig-like" evidence="14">
    <location>
        <begin position="1627"/>
        <end position="1716"/>
    </location>
</feature>
<feature type="domain" description="Ig-like" evidence="14">
    <location>
        <begin position="6084"/>
        <end position="6185"/>
    </location>
</feature>
<dbReference type="InterPro" id="IPR013098">
    <property type="entry name" value="Ig_I-set"/>
</dbReference>
<dbReference type="InterPro" id="IPR000719">
    <property type="entry name" value="Prot_kinase_dom"/>
</dbReference>
<evidence type="ECO:0000256" key="1">
    <source>
        <dbReference type="ARBA" id="ARBA00004496"/>
    </source>
</evidence>
<feature type="region of interest" description="Disordered" evidence="11">
    <location>
        <begin position="922"/>
        <end position="951"/>
    </location>
</feature>
<feature type="domain" description="Ig-like" evidence="14">
    <location>
        <begin position="3034"/>
        <end position="3107"/>
    </location>
</feature>
<proteinExistence type="inferred from homology"/>
<feature type="domain" description="Ig-like" evidence="14">
    <location>
        <begin position="2796"/>
        <end position="2900"/>
    </location>
</feature>
<sequence length="6912" mass="772805">MDDIISTLGQAEKDHLMAVMSRDRRLRERDMERVLKLKLELVREKRAGVLIAEEKHKRNYKSRCARCLAPLSIPEKLNRADSRCRICKHLVCSRCRVQKWMKNSNETLVTSTPPEEDVRRSRRRGATINLPLCVKTSVSHPLFTSTPRKPTSPDGKTAKEISPHQLFKDEAEHHNIHDGSIISGCSTDASQPGFVAANHIKTEKSHLPIPVPRQTLTNSRSAPESLSSYKNRKRDVQSPQYEKNHRFPSHNVPTDTASKNDEKRNAEQAQEKSQDSETESEGRAICNDIDISNPFFEDVCQESIAERTTNPFSDTYMSSSSGEYKKTSMSDRHNPDKEYLDRLNPFLQPTSSSDDSGPQRSAPVPPSTSIIIPTTPGRLVPKPGAAPGENVCFSPITNSRSTEDVQKLRSYTTDHEVARHFLNMAGVKSLSKKNNLIKTSTPRTPRNGKPNNSIELLDSKQNRRFASISSKEYLSSVLFPVKRKVKVDNFSEGGSWRSKPYLRQRSFSDETSSWWRRSLRLKRQKAPIQEETTYSDTAITESQTHVEPCETRSEIPTLSGKSLNGVQETNASEGSEENSGKTSDVEDRMQTDAKFPCREDTSMLTGFEPQKEFDILTTKKPKNLNGNLSSTSEDHDVLKFPPLRQNSETSSEADVKSFYSESVTDGSKIVDNKQLSEEEYFSDESGFTSDSSGLSHSGVLSSDAIAGDMEDNDVIDPKRLIVTSTVKIMLGRNRSSSVKFKKSKRLKKKKRRRKHKRKKQSCLPGEENANIFPLGNKADVSMDGAPPLLAIKMPLRTATLSVASLEDKDGDAKLLSPTTVSMIPVEVEEDQSKKKTVPAPTLSKAFLSLFSSKPEPEGIWICRVCDKTIDVKKKTGDWFHKAATPACLVFKRSLFESPEEITRPRSVTFNCRDNESITPLPNSLNTTLLDQKPPVNPSTKDSKPTLLLNPFTPVGRTQLHEKRLRANSDIKSRSKTNMFPNASPSVRRRRAHTMQPEIFCTDDPQRYARWTKKMSKKTVSEALHKSLQKYVEEPSTPENETPKFKKKAPKVSKGGEPCFPATIKDGPKDCTVFRGNPISLCCALGGTGPLKVVWRKGRNEIKHSSQCNIETSKNMSALTIRSSQRDDSGCYTLQLMNAAGVDQYSVSVKVVDAPDPPGKPFAEMSANNSAVVSWYGSGYDGGSSITSYVLEMTKLQDSNQKERKRWTQAASTKSTSHTVSKLEKNAAYMFRVSARNQYGLSKPGPASDIVRNLVIVQNGAESSDEEDGDFVKYGPVAIKHNEKFSAKYETREKLGQGRFGKVHRVVDRATGKQYAAKIMRALKAKDKEAVNLEIEIMNHLRHPKLVQLIDAYNQGREVTMVMDLVAGGELFERVIDEDFELTEAACIKYMRQICAGVRFMHDSSILHLDLKPENIMCINKTGTQIKLIDFGLARKFNPKEPIRVMFGTPEFVAPEVINYETIGFQTDMWSVGVICYILLSGLSPFSGDVDSETLSNITAAQWDFEDEAFDQISDDAKDFISHLLVHSLKSRFTVEGALGHKWLKNDIKKMSRSKLDTRNLKRFLARRKWQKTGNAVRALGRLAALARLGPTNSSNIGQQRESGFLSSLKAQLVREKDEEMEPEKRIPEFIEPFDDIEVIEGSAARFQCIIVGKPDPEIMWYKDGQPLKETRHFRISYTEDDVCSLLITEATEADEAEYTCKAINSEGETTHNAELIVITPALKSTGSQLDPCIFESESLARLSSSSSSCSTSRESRDDIAVTEWMKPGETAVFCFEMFPPWKTKLPESKKSFDCSGVKTEWFKISQRKVQENDSENESDNEALDRIESGGRYIVASSSPGKFVTGSVVSYLVIHGVKLSDGGEYLSVGKDQHGETNCKFRLIIMEDELVHKKSTCVSPRFVKAPTAQSVPEGSDALIKCTVLGKPAPIVYWYMYGTRIYNGERHRFLEESTDASLKVLSARWYDNGKYEVRAINPLGEATCTVDLSVEPNEHQEVEFEGAPMFLKRTQTALLKVGSTVSFDCTVAGTPKPIVYWKKGDTVVTAKDNTRYRISEKSGGGYSFVVKRARLTDCGKYVCVAENDRGIAICAAFLTLGDTDDYKGLLSYDIPPLAPVFVTRPHGVIVRTGYSAMFQCTIHGIPEPKVTWYTPAGRKIEIDQHFVENIHSHHTLRISKVNAEDTGNYFCCAVNHAGEVSCSAKLDVTMREKSVAPSIRFGANAMKTSLAGFDVAFSANRTPNLSERKSSTSKSVTLNAGKNAKISLTVKGYPRPQVTWHKDGKPLKSGNRFSLQNNNDVYQLRITRVCLEDQGLYSVLACNAGGLYTTLLQVSVKEKLIPPVFAKPPQPTVALHEGADAFIQCLLHDNAVNKQTTWWKADENLKDRPEKYEMESQGAMRQLTVKSVTNEDGGEYRCQVGEQSALTELRICSEEEDVQSKQERKSERLKIVSGPAPPSMKVPEKGTLILQQVLSEEVATSMWTLNGKNLTTCDRAKITRNGTKHSLMLMHVCAKDAGEIKFIVPESDIFVTTALTVQELPRVPDKLEVIACEDTSIKVKWEPTRETEVDFEVELYSEATKFWKKIGEVPSESGEFTTKSVDPGISYKFRLTAQNNIGCKSVTSESIDIAQKVKIIQGLENVEIEDGETARFNVQLNQASATGDWFMNGLKLSPRGESCQMLTSGNAHSLIMRNLTRTGNATVQFKTKKNEQVTSAQLLVQGKTLSVMQPFTDINVTENAEAVFTLGLSRHVKKVGKWFHKGLELDQSHDVIIEKRGEYQILHLKNIRNTASGEIRFELPGEPQVTNSAQLIVQGWFEIEPFQKITCSLPDVTPIRIGDDAVISVKLSSDKPCSFSWTHNGKPVVPKSKKYKIKQRGDKISLKISKITEGDEGILQCIVDKDKASTKLIFQEIKQDSFPPVEDFVTFVEDKNGLSSIPIKLLEGDSPYELTCQLSNKNGKVKWMKNGKPLDLLNSNIEIIEDGCFRKLKFNNVNCDESGFYECIVGNEKKAKMTFSVSVDEISFVGQIADNVIKSCVECEKNVELSCVVSHESAKVEWKKDGKLVDKANKIFTVIESGCVRKLEIHDVTTDVAGLYDCVIATGDKAKNRSFTVSVESLHFVDDESVTSAGRHQMILEGEHDAKLSCQLSHPKVKVQWKKNGIPIDPEKENVKVIETGCSRDLIFSKVVENTAGCYECVILSGHSECKKSFDVTVQRVDFDTSKNNLSPEKLTFVEGDKNFQLCCEVSHPDVEVQWTKDDIPVKISDICLKTKSEGCRRKLTVGEVKASTAGTYKCVIVSDTTNKAKIFEVFVESTSKKSTSGLAAGFIDDSSDSAEEMTVLEGAKDVELSARLSHSNVIVDWEKDGIPIDINNGGFKVVEDGAVRKLVLREITGAMSGTYHCVLKSGHNIIRKPFEVAVQAVNFDCNSSPEFFKVTEGKSEVAFPCQVSHNDVAVEWRRNGIPLDLNDDGFRVEDAGRHRNLVISNITPDLSGTYDCVIMQGNKRKTKSFHILVEGLDFIKDENGTIQNLMFKKGDRNVEIVSTISHPNGVVNWRKDGVFIDTNRQEFESKTDNCKRGLVISNISRETTGTYECVLISHGTEKVQTFEVEMEEPQQRIISFLCSSDALKEGDSLRLQAYVDLEDAVVEWFRDDISLTSIDKRLSLTGEGTFTSELYINKVKVEDAGVYSCRTSHDSCSVTVRVEALPVKFTQFLKDVVAISGSDATLVCKISDASKEVEWFKGGSKIEPNEKYLFMKKESIRKLVVRNLNRLDTASYHCKTKNASTECSLVVEAVLFVNDAENTEHAEYYEGDKDVEICCELSHPDAKTIWMKNGTPINSTDKNIKVADNGCARKLIFSQVISDIAGRYTCFLDGQEKKFDVSVKEFGFMETMYDRHNEFYSFKESDRNVELPCFVTHPDVQVEWRKDGIVINEDEGNFSVIEADCVRRLCFKEVTPDSAGCYECVITVGDQKKVKSFHVAVEEHMQCITSVLPSNVKLFVGDKLHLKVNVEPARSEVMWLKDGLVITENKEDDRVKVAGDGEPTRILEISHLKLDDAGVYSCETIHESCCTEVAVEEPVVEVVNDLQNGECEEKGTVTFEVRLSRAPKISPQWSLNGKKIFPSSNRQISARELLYSVTLRDLQKTDSGVITFEADSVKKSSQLIVRPPPAKFVKRLNEEMKVTSGSEAIFVCEIATDAASVQWMRDGSILDGSRKYAISQEGRLCKLRIKKLTLEDSGTYHCKSDVDRTSCALQVEKPVLKVIEGLNDVIVMEDEKASFWVRLSMPNVDVVWMKNGKKIMEKLNRSEIRSEGCWYALHMRRLSTQDSGEVKVVADGKELDYAFLQVKKPPVCFTRDIRDVVVDLKENAEFVCEVTDPDGEVTWYRNDAEVNEANNLNMEIYSQGVVRKLYIPRAFMHHEAKYSCVTNDGIRTSAELFVKVPPVTVVQPLSDVRAYIGDDVKFSILLSTSEVEGEWLIDSNPLNESDEAKFTNENAKRTLQLRKVSESRIITYKVDNNISSSCRLDVRERPVAIERRLSDMAAREGDDVVFECFFSKPDLPVVWYVDDELLEPSKKYEVQTSGCKHTLKVHDVRYDDEANYSCKYRHRRTSSDLTVLEPRIDVIKALSDVACNEGDSCILECILSHPATTVSWCKDGRPLMVANARVTETREHVIHELMLENLNIALGGSYSITNLNKTLSSAEVRVTRRAIRVVQPLNDVVVHDDIESVTLVCVFSQTPFDVMWTKDGQEIKQNSSNYFVENDGAIQRLTVSPKALDQSTYSCVVPKQCETSCQVKVGSWKLEIVNNLPEELTLVEGDEAEFTCSFSISVGSDEVMWFIDEYEIDVAVEENVFEMSHRGSGTTLYMPKVEKQLNNKIISMKCRNLASHCKLEVITVPDAPTSLELFSETSSAILSWSRPEEDGGRPITDYVIQTKAVEEWKECKIPVNMQDKNRVTSVVKDLPFGITYWLRVAAVNEAGVGQFSVFEQTFCPEPVLSFQRELNDITINEGQNLELWCELSRDTHDDTQWTLNNVPIEEDFNQICCYSYNLTRELVIENTTVAETGTYRCTVGNASSLCRVVVEPQLIHFLTTLKDMVTRVEEDIRLSCVVSSSAVDVSWYKNGLHIKESPKCEFLETGFEKALIINSCDLSDTATYGCDITGFHGEIISNKANVLVMPKDCGISSNYGHRHFVEDLDSDVFLTDVEEEEAKKDDRGKIIADKSSTSSSSKTRNEDIEFSEQSYAFVDEKYCSSCDEINSTDDGDKEADESSSSLDPSHNELYEHDAVYLFPEDLRRPQKPEESVRLQARTALSPLAEVPEELMTTDTGERNPLENEDENSYFILQDRTRSENCISSTEEEDEIYQQTNLADGFVEEENDVNGKNLTDKGVSYVNWNTAVSPENKELDSEENDDLEKFVPLKDDNVFEQSVVDKDFFDEEVNQLDESTDLITEVKKCDKDENLIDFPATKEQNRSMEAHISLQNQALGNYVIQEEPYGSSNEDVTEVYNKENIIVAFMETDPQIDIKSNFEEMPRVLEDDDVSPAIDKTAQSQFGTDEYVEPGLQSSVLFSTSFITPELTSVTAEASILAVNVEILPEIGCQIADLANKTQQSGEEDYEVIIQAPNVDPKQEEVNADIVHQPGEVGNGELVLDKFITGALTGEKFVSFEESVSIKSENVRSDVQQDSRRKRSSLASMISDAYETATESMNSDGDSYESAFSEPQLRCKTVDPVSLLPSSVVEALSCSQAADDHISSFDDPYQTMCNTESMHYQMQSDSDQAEFETNLPSGDESEYTVSSFSSRAESPKLTPDLPRLSLGEIMSVKDDVIKLLQERQREEALKIEGDPNNLLQESNVKTDSFRVDDQRTESLTSSCKHLCTSDVSDKTLNNAASLKPSCVMIPVSLPQTNNEITTVVIDAKTGDTITTTSMKIATTTPDLLSAEPISAIALPPESRYDDIHLPQESPFEKLARLFGGEKLDNENCSPSNDGFLFKETVEEVRNENRADESILLQAREMEQDKSEFTDNHPHTSSTAAVLLESCMQALETIQVTSKEVLAIDSETEEFDFFQNNRSKQLDQISPNTWPVGLSPGFTLGLHNQQAVVGNTVIFFCTVSAFPLPNIHWRKEGDEEEVMLLSEGSSGIEITTNSSNDKHTDCTLKIHRVTMLDAGLYSCHATNENGKSACSAVLRVTQDDKDDVVLPLSHDYQEESFSIWKPKKNEGSAMYTGSACEGYLTDDDVSIHMPPRSECSYAWSIQPPDPECSHSQLSKGDEETTPLSCISRDIAENNRSSKPNQLPLKIHVLESIVVRESYSTTESDASSCTPASRTTSLAGSVAGSLNSRKYRKVVLKRSSRPSTASSFFRDSDSDCESVRSSIKTPDIYYAIASCGAEGDSASLELRCGQSVEVMDSSSSREWLVRTRPSKHVPIKMGFVDPAYLSCRLFTPSPLPPGNLLDASNSFGLSRPEKDHIGFDKSKKEVSINVPVNRFLFDKPTFLVPPSPFEIDSSEASSGKKSLVEDLLQEEENFIDYLKTANYIIANASNVPTDVDLNSHQLFGDLEGFEQFHSNILLPELQRTIPSPQNLPHVFMRHSPAFEQLHLSHLVNTHYSHKLVCDNDKIASGLVELSETAGTDLVEAAQKPDQQITLYQYYLKKLLRRMDHAQGRAQVLHDAISMLSDIPYMANTTRLWQAVTGLPAHASEFGKLIKEGTFQLVDLDERDIERKSRIRRVFLFENIVVFAKINIKCGSNNSDESQFDRMYNTTKMSLDVEPSGADVKTFTLKFIEQNNVGTACSTNLRSRTLAMKKTWCRALENIISHENMPQTPEKPYFQYPLSDVTIPVAADLQLFCYIAGNPKSSVTWCKDGQTLNADQAKRTKRDNGYCALYVNHVTANDAGVYGCHLSGDVKVSTSCSVKTEK</sequence>
<feature type="region of interest" description="Disordered" evidence="11">
    <location>
        <begin position="205"/>
        <end position="281"/>
    </location>
</feature>
<feature type="domain" description="Ig-like" evidence="14">
    <location>
        <begin position="3545"/>
        <end position="3603"/>
    </location>
</feature>
<keyword evidence="9" id="KW-0393">Immunoglobulin domain</keyword>
<evidence type="ECO:0000259" key="14">
    <source>
        <dbReference type="PROSITE" id="PS50835"/>
    </source>
</evidence>
<dbReference type="InterPro" id="IPR036179">
    <property type="entry name" value="Ig-like_dom_sf"/>
</dbReference>
<keyword evidence="4" id="KW-0597">Phosphoprotein</keyword>
<dbReference type="Gene3D" id="3.30.200.20">
    <property type="entry name" value="Phosphorylase Kinase, domain 1"/>
    <property type="match status" value="1"/>
</dbReference>
<dbReference type="InterPro" id="IPR003961">
    <property type="entry name" value="FN3_dom"/>
</dbReference>
<dbReference type="Pfam" id="PF13927">
    <property type="entry name" value="Ig_3"/>
    <property type="match status" value="1"/>
</dbReference>
<evidence type="ECO:0000256" key="2">
    <source>
        <dbReference type="ARBA" id="ARBA00006692"/>
    </source>
</evidence>
<reference evidence="16 17" key="1">
    <citation type="submission" date="2024-02" db="EMBL/GenBank/DDBJ databases">
        <authorList>
            <person name="Daric V."/>
            <person name="Darras S."/>
        </authorList>
    </citation>
    <scope>NUCLEOTIDE SEQUENCE [LARGE SCALE GENOMIC DNA]</scope>
</reference>
<dbReference type="Pfam" id="PF00621">
    <property type="entry name" value="RhoGEF"/>
    <property type="match status" value="1"/>
</dbReference>
<dbReference type="InterPro" id="IPR007110">
    <property type="entry name" value="Ig-like_dom"/>
</dbReference>
<feature type="domain" description="Ig-like" evidence="14">
    <location>
        <begin position="5078"/>
        <end position="5169"/>
    </location>
</feature>
<feature type="compositionally biased region" description="Basic and acidic residues" evidence="11">
    <location>
        <begin position="258"/>
        <end position="275"/>
    </location>
</feature>
<dbReference type="InterPro" id="IPR011009">
    <property type="entry name" value="Kinase-like_dom_sf"/>
</dbReference>
<feature type="region of interest" description="Disordered" evidence="11">
    <location>
        <begin position="736"/>
        <end position="767"/>
    </location>
</feature>
<evidence type="ECO:0000256" key="11">
    <source>
        <dbReference type="SAM" id="MobiDB-lite"/>
    </source>
</evidence>
<dbReference type="InterPro" id="IPR011011">
    <property type="entry name" value="Znf_FYVE_PHD"/>
</dbReference>
<dbReference type="SMART" id="SM00060">
    <property type="entry name" value="FN3"/>
    <property type="match status" value="3"/>
</dbReference>
<feature type="domain" description="DH" evidence="12">
    <location>
        <begin position="6506"/>
        <end position="6680"/>
    </location>
</feature>
<name>A0ABP0F4Y4_CLALP</name>
<dbReference type="InterPro" id="IPR003599">
    <property type="entry name" value="Ig_sub"/>
</dbReference>
<dbReference type="SMART" id="SM00409">
    <property type="entry name" value="IG"/>
    <property type="match status" value="36"/>
</dbReference>
<dbReference type="SMART" id="SM00408">
    <property type="entry name" value="IGc2"/>
    <property type="match status" value="26"/>
</dbReference>
<feature type="region of interest" description="Disordered" evidence="11">
    <location>
        <begin position="5206"/>
        <end position="5229"/>
    </location>
</feature>
<evidence type="ECO:0000256" key="9">
    <source>
        <dbReference type="ARBA" id="ARBA00023319"/>
    </source>
</evidence>
<evidence type="ECO:0000259" key="12">
    <source>
        <dbReference type="PROSITE" id="PS50010"/>
    </source>
</evidence>
<gene>
    <name evidence="16" type="ORF">CVLEPA_LOCUS3549</name>
</gene>
<feature type="compositionally biased region" description="Polar residues" evidence="11">
    <location>
        <begin position="5788"/>
        <end position="5797"/>
    </location>
</feature>
<evidence type="ECO:0000256" key="3">
    <source>
        <dbReference type="ARBA" id="ARBA00022490"/>
    </source>
</evidence>
<feature type="region of interest" description="Disordered" evidence="11">
    <location>
        <begin position="525"/>
        <end position="588"/>
    </location>
</feature>
<feature type="region of interest" description="Disordered" evidence="11">
    <location>
        <begin position="1031"/>
        <end position="1051"/>
    </location>
</feature>
<dbReference type="Gene3D" id="2.60.40.10">
    <property type="entry name" value="Immunoglobulins"/>
    <property type="match status" value="39"/>
</dbReference>
<dbReference type="SUPFAM" id="SSF48065">
    <property type="entry name" value="DBL homology domain (DH-domain)"/>
    <property type="match status" value="1"/>
</dbReference>
<feature type="compositionally biased region" description="Polar residues" evidence="11">
    <location>
        <begin position="530"/>
        <end position="545"/>
    </location>
</feature>
<keyword evidence="6 10" id="KW-0547">Nucleotide-binding</keyword>
<feature type="region of interest" description="Disordered" evidence="11">
    <location>
        <begin position="141"/>
        <end position="160"/>
    </location>
</feature>
<dbReference type="PROSITE" id="PS50011">
    <property type="entry name" value="PROTEIN_KINASE_DOM"/>
    <property type="match status" value="1"/>
</dbReference>
<feature type="compositionally biased region" description="Low complexity" evidence="11">
    <location>
        <begin position="367"/>
        <end position="376"/>
    </location>
</feature>
<dbReference type="CDD" id="cd14103">
    <property type="entry name" value="STKc_MLCK"/>
    <property type="match status" value="1"/>
</dbReference>
<dbReference type="InterPro" id="IPR003598">
    <property type="entry name" value="Ig_sub2"/>
</dbReference>
<protein>
    <recommendedName>
        <fullName evidence="18">Myosin light chain kinase, smooth muscle</fullName>
    </recommendedName>
</protein>
<feature type="domain" description="Ig-like" evidence="14">
    <location>
        <begin position="2236"/>
        <end position="2328"/>
    </location>
</feature>
<feature type="domain" description="Ig-like" evidence="14">
    <location>
        <begin position="3903"/>
        <end position="3969"/>
    </location>
</feature>
<feature type="domain" description="Ig-like" evidence="14">
    <location>
        <begin position="3804"/>
        <end position="3876"/>
    </location>
</feature>
<evidence type="ECO:0008006" key="18">
    <source>
        <dbReference type="Google" id="ProtNLM"/>
    </source>
</evidence>
<feature type="domain" description="Ig-like" evidence="14">
    <location>
        <begin position="2335"/>
        <end position="2413"/>
    </location>
</feature>
<feature type="domain" description="Ig-like" evidence="14">
    <location>
        <begin position="3607"/>
        <end position="3695"/>
    </location>
</feature>
<feature type="domain" description="Ig-like" evidence="14">
    <location>
        <begin position="4986"/>
        <end position="5070"/>
    </location>
</feature>
<feature type="domain" description="Ig-like" evidence="14">
    <location>
        <begin position="4162"/>
        <end position="4236"/>
    </location>
</feature>
<dbReference type="Gene3D" id="2.30.30.40">
    <property type="entry name" value="SH3 Domains"/>
    <property type="match status" value="1"/>
</dbReference>
<dbReference type="Pfam" id="PF00069">
    <property type="entry name" value="Pkinase"/>
    <property type="match status" value="1"/>
</dbReference>
<dbReference type="SUPFAM" id="SSF57903">
    <property type="entry name" value="FYVE/PHD zinc finger"/>
    <property type="match status" value="1"/>
</dbReference>
<feature type="compositionally biased region" description="Polar residues" evidence="11">
    <location>
        <begin position="347"/>
        <end position="359"/>
    </location>
</feature>
<dbReference type="PROSITE" id="PS50010">
    <property type="entry name" value="DH_2"/>
    <property type="match status" value="1"/>
</dbReference>
<dbReference type="InterPro" id="IPR013083">
    <property type="entry name" value="Znf_RING/FYVE/PHD"/>
</dbReference>